<dbReference type="Proteomes" id="UP000236370">
    <property type="component" value="Unassembled WGS sequence"/>
</dbReference>
<accession>A0A2J8PTF0</accession>
<feature type="signal peptide" evidence="1">
    <location>
        <begin position="1"/>
        <end position="27"/>
    </location>
</feature>
<organism evidence="2 3">
    <name type="scientific">Pan troglodytes</name>
    <name type="common">Chimpanzee</name>
    <dbReference type="NCBI Taxonomy" id="9598"/>
    <lineage>
        <taxon>Eukaryota</taxon>
        <taxon>Metazoa</taxon>
        <taxon>Chordata</taxon>
        <taxon>Craniata</taxon>
        <taxon>Vertebrata</taxon>
        <taxon>Euteleostomi</taxon>
        <taxon>Mammalia</taxon>
        <taxon>Eutheria</taxon>
        <taxon>Euarchontoglires</taxon>
        <taxon>Primates</taxon>
        <taxon>Haplorrhini</taxon>
        <taxon>Catarrhini</taxon>
        <taxon>Hominidae</taxon>
        <taxon>Pan</taxon>
    </lineage>
</organism>
<keyword evidence="1" id="KW-0732">Signal</keyword>
<sequence length="77" mass="8350">MDTTAAAALPAFVALLLLSPWPLLGSAQGQFSAVSVLVVGNFCCCCSAAVCHSICHLSRTQNPGQDHERRLKRWLYF</sequence>
<dbReference type="AlphaFoldDB" id="A0A2J8PTF0"/>
<proteinExistence type="predicted"/>
<gene>
    <name evidence="2" type="ORF">CK820_G0000326</name>
</gene>
<feature type="chain" id="PRO_5014415686" evidence="1">
    <location>
        <begin position="28"/>
        <end position="77"/>
    </location>
</feature>
<dbReference type="EMBL" id="NBAG03000210">
    <property type="protein sequence ID" value="PNI87298.1"/>
    <property type="molecule type" value="Genomic_DNA"/>
</dbReference>
<comment type="caution">
    <text evidence="2">The sequence shown here is derived from an EMBL/GenBank/DDBJ whole genome shotgun (WGS) entry which is preliminary data.</text>
</comment>
<reference evidence="2 3" key="1">
    <citation type="submission" date="2017-12" db="EMBL/GenBank/DDBJ databases">
        <title>High-resolution comparative analysis of great ape genomes.</title>
        <authorList>
            <person name="Pollen A."/>
            <person name="Hastie A."/>
            <person name="Hormozdiari F."/>
            <person name="Dougherty M."/>
            <person name="Liu R."/>
            <person name="Chaisson M."/>
            <person name="Hoppe E."/>
            <person name="Hill C."/>
            <person name="Pang A."/>
            <person name="Hillier L."/>
            <person name="Baker C."/>
            <person name="Armstrong J."/>
            <person name="Shendure J."/>
            <person name="Paten B."/>
            <person name="Wilson R."/>
            <person name="Chao H."/>
            <person name="Schneider V."/>
            <person name="Ventura M."/>
            <person name="Kronenberg Z."/>
            <person name="Murali S."/>
            <person name="Gordon D."/>
            <person name="Cantsilieris S."/>
            <person name="Munson K."/>
            <person name="Nelson B."/>
            <person name="Raja A."/>
            <person name="Underwood J."/>
            <person name="Diekhans M."/>
            <person name="Fiddes I."/>
            <person name="Haussler D."/>
            <person name="Eichler E."/>
        </authorList>
    </citation>
    <scope>NUCLEOTIDE SEQUENCE [LARGE SCALE GENOMIC DNA]</scope>
    <source>
        <strain evidence="2">Yerkes chimp pedigree #C0471</strain>
    </source>
</reference>
<evidence type="ECO:0000256" key="1">
    <source>
        <dbReference type="SAM" id="SignalP"/>
    </source>
</evidence>
<name>A0A2J8PTF0_PANTR</name>
<evidence type="ECO:0000313" key="2">
    <source>
        <dbReference type="EMBL" id="PNI87298.1"/>
    </source>
</evidence>
<protein>
    <submittedName>
        <fullName evidence="2">PTPRK isoform 9</fullName>
    </submittedName>
</protein>
<evidence type="ECO:0000313" key="3">
    <source>
        <dbReference type="Proteomes" id="UP000236370"/>
    </source>
</evidence>